<organism evidence="3 4">
    <name type="scientific">Phytophthora palmivora</name>
    <dbReference type="NCBI Taxonomy" id="4796"/>
    <lineage>
        <taxon>Eukaryota</taxon>
        <taxon>Sar</taxon>
        <taxon>Stramenopiles</taxon>
        <taxon>Oomycota</taxon>
        <taxon>Peronosporomycetes</taxon>
        <taxon>Peronosporales</taxon>
        <taxon>Peronosporaceae</taxon>
        <taxon>Phytophthora</taxon>
    </lineage>
</organism>
<dbReference type="Gene3D" id="2.30.29.30">
    <property type="entry name" value="Pleckstrin-homology domain (PH domain)/Phosphotyrosine-binding domain (PTB)"/>
    <property type="match status" value="1"/>
</dbReference>
<feature type="domain" description="PH" evidence="2">
    <location>
        <begin position="137"/>
        <end position="215"/>
    </location>
</feature>
<sequence>MAQRGDKGEKGGFFRKMYSSIGSSSRQLAANRHEKTQRSDSTSSGTSSGYNQGSPSDGATTGSGHSGNGLQNFVKHHSFNGHMPFSRDDPRAADHQSLLSKRPSLIVPFSNQQQLSNGAATNPTDGAQSYLDDFQAPISKSGVLIKQANHFKTWKKRLMVLKGHSLFYYVSGTSGEDSYPRGVIPLQGVRITPIDSARFKRQNCFEICHPTAKCS</sequence>
<dbReference type="PROSITE" id="PS50003">
    <property type="entry name" value="PH_DOMAIN"/>
    <property type="match status" value="1"/>
</dbReference>
<name>A0A2P4XJD4_9STRA</name>
<feature type="compositionally biased region" description="Low complexity" evidence="1">
    <location>
        <begin position="39"/>
        <end position="49"/>
    </location>
</feature>
<feature type="compositionally biased region" description="Basic and acidic residues" evidence="1">
    <location>
        <begin position="1"/>
        <end position="12"/>
    </location>
</feature>
<accession>A0A2P4XJD4</accession>
<feature type="compositionally biased region" description="Basic and acidic residues" evidence="1">
    <location>
        <begin position="85"/>
        <end position="94"/>
    </location>
</feature>
<dbReference type="EMBL" id="NCKW01010001">
    <property type="protein sequence ID" value="POM65665.1"/>
    <property type="molecule type" value="Genomic_DNA"/>
</dbReference>
<protein>
    <submittedName>
        <fullName evidence="3">Serine/threonine protein phosphatase 2A 59 kDa regulatory subunit B' gamma</fullName>
    </submittedName>
</protein>
<evidence type="ECO:0000313" key="4">
    <source>
        <dbReference type="Proteomes" id="UP000237271"/>
    </source>
</evidence>
<dbReference type="InterPro" id="IPR001849">
    <property type="entry name" value="PH_domain"/>
</dbReference>
<dbReference type="Proteomes" id="UP000237271">
    <property type="component" value="Unassembled WGS sequence"/>
</dbReference>
<evidence type="ECO:0000259" key="2">
    <source>
        <dbReference type="PROSITE" id="PS50003"/>
    </source>
</evidence>
<dbReference type="Pfam" id="PF00169">
    <property type="entry name" value="PH"/>
    <property type="match status" value="1"/>
</dbReference>
<dbReference type="OrthoDB" id="185175at2759"/>
<gene>
    <name evidence="3" type="ORF">PHPALM_18588</name>
</gene>
<dbReference type="InterPro" id="IPR011993">
    <property type="entry name" value="PH-like_dom_sf"/>
</dbReference>
<proteinExistence type="predicted"/>
<comment type="caution">
    <text evidence="3">The sequence shown here is derived from an EMBL/GenBank/DDBJ whole genome shotgun (WGS) entry which is preliminary data.</text>
</comment>
<keyword evidence="4" id="KW-1185">Reference proteome</keyword>
<evidence type="ECO:0000256" key="1">
    <source>
        <dbReference type="SAM" id="MobiDB-lite"/>
    </source>
</evidence>
<dbReference type="AlphaFoldDB" id="A0A2P4XJD4"/>
<dbReference type="SUPFAM" id="SSF50729">
    <property type="entry name" value="PH domain-like"/>
    <property type="match status" value="1"/>
</dbReference>
<evidence type="ECO:0000313" key="3">
    <source>
        <dbReference type="EMBL" id="POM65665.1"/>
    </source>
</evidence>
<feature type="compositionally biased region" description="Polar residues" evidence="1">
    <location>
        <begin position="50"/>
        <end position="71"/>
    </location>
</feature>
<feature type="region of interest" description="Disordered" evidence="1">
    <location>
        <begin position="1"/>
        <end position="95"/>
    </location>
</feature>
<reference evidence="3 4" key="1">
    <citation type="journal article" date="2017" name="Genome Biol. Evol.">
        <title>Phytophthora megakarya and P. palmivora, closely related causal agents of cacao black pod rot, underwent increases in genome sizes and gene numbers by different mechanisms.</title>
        <authorList>
            <person name="Ali S.S."/>
            <person name="Shao J."/>
            <person name="Lary D.J."/>
            <person name="Kronmiller B."/>
            <person name="Shen D."/>
            <person name="Strem M.D."/>
            <person name="Amoako-Attah I."/>
            <person name="Akrofi A.Y."/>
            <person name="Begoude B.A."/>
            <person name="Ten Hoopen G.M."/>
            <person name="Coulibaly K."/>
            <person name="Kebe B.I."/>
            <person name="Melnick R.L."/>
            <person name="Guiltinan M.J."/>
            <person name="Tyler B.M."/>
            <person name="Meinhardt L.W."/>
            <person name="Bailey B.A."/>
        </authorList>
    </citation>
    <scope>NUCLEOTIDE SEQUENCE [LARGE SCALE GENOMIC DNA]</scope>
    <source>
        <strain evidence="4">sbr112.9</strain>
    </source>
</reference>